<keyword evidence="1" id="KW-0812">Transmembrane</keyword>
<feature type="transmembrane region" description="Helical" evidence="1">
    <location>
        <begin position="47"/>
        <end position="67"/>
    </location>
</feature>
<keyword evidence="3" id="KW-1185">Reference proteome</keyword>
<organism evidence="2 3">
    <name type="scientific">Roseomonas alba</name>
    <dbReference type="NCBI Taxonomy" id="2846776"/>
    <lineage>
        <taxon>Bacteria</taxon>
        <taxon>Pseudomonadati</taxon>
        <taxon>Pseudomonadota</taxon>
        <taxon>Alphaproteobacteria</taxon>
        <taxon>Acetobacterales</taxon>
        <taxon>Roseomonadaceae</taxon>
        <taxon>Roseomonas</taxon>
    </lineage>
</organism>
<evidence type="ECO:0000256" key="1">
    <source>
        <dbReference type="SAM" id="Phobius"/>
    </source>
</evidence>
<feature type="transmembrane region" description="Helical" evidence="1">
    <location>
        <begin position="6"/>
        <end position="26"/>
    </location>
</feature>
<evidence type="ECO:0000313" key="3">
    <source>
        <dbReference type="Proteomes" id="UP001196565"/>
    </source>
</evidence>
<protein>
    <recommendedName>
        <fullName evidence="4">DUF1146 domain-containing protein</fullName>
    </recommendedName>
</protein>
<dbReference type="Proteomes" id="UP001196565">
    <property type="component" value="Unassembled WGS sequence"/>
</dbReference>
<accession>A0ABS7ADW4</accession>
<keyword evidence="1" id="KW-1133">Transmembrane helix</keyword>
<evidence type="ECO:0000313" key="2">
    <source>
        <dbReference type="EMBL" id="MBW6400495.1"/>
    </source>
</evidence>
<gene>
    <name evidence="2" type="ORF">KPL78_21730</name>
</gene>
<name>A0ABS7ADW4_9PROT</name>
<proteinExistence type="predicted"/>
<sequence length="76" mass="8258">MDGVQILILALAAYSAIALWRLATALQRNWDGQFEDLLEEEAIVRRLAMAGLSVACLLAAILLRGSVRDLLAYLSG</sequence>
<reference evidence="2 3" key="1">
    <citation type="submission" date="2021-07" db="EMBL/GenBank/DDBJ databases">
        <authorList>
            <person name="So Y."/>
        </authorList>
    </citation>
    <scope>NUCLEOTIDE SEQUENCE [LARGE SCALE GENOMIC DNA]</scope>
    <source>
        <strain evidence="2 3">HJA6</strain>
    </source>
</reference>
<keyword evidence="1" id="KW-0472">Membrane</keyword>
<dbReference type="RefSeq" id="WP_219765069.1">
    <property type="nucleotide sequence ID" value="NZ_JAHYBZ010000008.1"/>
</dbReference>
<dbReference type="EMBL" id="JAHYBZ010000008">
    <property type="protein sequence ID" value="MBW6400495.1"/>
    <property type="molecule type" value="Genomic_DNA"/>
</dbReference>
<comment type="caution">
    <text evidence="2">The sequence shown here is derived from an EMBL/GenBank/DDBJ whole genome shotgun (WGS) entry which is preliminary data.</text>
</comment>
<evidence type="ECO:0008006" key="4">
    <source>
        <dbReference type="Google" id="ProtNLM"/>
    </source>
</evidence>